<organism evidence="1 2">
    <name type="scientific">Nesidiocoris tenuis</name>
    <dbReference type="NCBI Taxonomy" id="355587"/>
    <lineage>
        <taxon>Eukaryota</taxon>
        <taxon>Metazoa</taxon>
        <taxon>Ecdysozoa</taxon>
        <taxon>Arthropoda</taxon>
        <taxon>Hexapoda</taxon>
        <taxon>Insecta</taxon>
        <taxon>Pterygota</taxon>
        <taxon>Neoptera</taxon>
        <taxon>Paraneoptera</taxon>
        <taxon>Hemiptera</taxon>
        <taxon>Heteroptera</taxon>
        <taxon>Panheteroptera</taxon>
        <taxon>Cimicomorpha</taxon>
        <taxon>Miridae</taxon>
        <taxon>Dicyphina</taxon>
        <taxon>Nesidiocoris</taxon>
    </lineage>
</organism>
<dbReference type="Gene3D" id="1.20.58.60">
    <property type="match status" value="1"/>
</dbReference>
<evidence type="ECO:0000313" key="2">
    <source>
        <dbReference type="Proteomes" id="UP000479000"/>
    </source>
</evidence>
<sequence>MISSMSVPGVESSLESVISWLSTAENTIKALTRPASLNKNRLDDQIRSLRGPLADIQSHGGQIESVATQARQLVAQATNARLAKRIDTKMKDMLSRLSKHLKLPRYEKLLERATKLNESLAEVNVSLDDFNKRAQDIESWLNEASDGIATGAAQSAIDAIANDREAKRDSIERVLRDGRNLIGRKDVTDTSHVRDRIKVNYHFQIEDILSVI</sequence>
<keyword evidence="2" id="KW-1185">Reference proteome</keyword>
<evidence type="ECO:0000313" key="1">
    <source>
        <dbReference type="EMBL" id="CAB0000585.1"/>
    </source>
</evidence>
<protein>
    <submittedName>
        <fullName evidence="1">Uncharacterized protein</fullName>
    </submittedName>
</protein>
<reference evidence="1 2" key="1">
    <citation type="submission" date="2020-02" db="EMBL/GenBank/DDBJ databases">
        <authorList>
            <person name="Ferguson B K."/>
        </authorList>
    </citation>
    <scope>NUCLEOTIDE SEQUENCE [LARGE SCALE GENOMIC DNA]</scope>
</reference>
<dbReference type="OrthoDB" id="2250192at2759"/>
<gene>
    <name evidence="1" type="ORF">NTEN_LOCUS6372</name>
</gene>
<dbReference type="Proteomes" id="UP000479000">
    <property type="component" value="Unassembled WGS sequence"/>
</dbReference>
<name>A0A6H5GD94_9HEMI</name>
<accession>A0A6H5GD94</accession>
<proteinExistence type="predicted"/>
<dbReference type="EMBL" id="CADCXU010009610">
    <property type="protein sequence ID" value="CAB0000585.1"/>
    <property type="molecule type" value="Genomic_DNA"/>
</dbReference>
<dbReference type="AlphaFoldDB" id="A0A6H5GD94"/>
<dbReference type="SUPFAM" id="SSF46966">
    <property type="entry name" value="Spectrin repeat"/>
    <property type="match status" value="2"/>
</dbReference>